<dbReference type="InterPro" id="IPR009594">
    <property type="entry name" value="Tscrpt_reg_HTH_AraC_N"/>
</dbReference>
<reference evidence="4 5" key="1">
    <citation type="submission" date="2007-06" db="EMBL/GenBank/DDBJ databases">
        <authorList>
            <person name="Shimkets L."/>
            <person name="Ferriera S."/>
            <person name="Johnson J."/>
            <person name="Kravitz S."/>
            <person name="Beeson K."/>
            <person name="Sutton G."/>
            <person name="Rogers Y.-H."/>
            <person name="Friedman R."/>
            <person name="Frazier M."/>
            <person name="Venter J.C."/>
        </authorList>
    </citation>
    <scope>NUCLEOTIDE SEQUENCE [LARGE SCALE GENOMIC DNA]</scope>
    <source>
        <strain evidence="4 5">SIR-1</strain>
    </source>
</reference>
<dbReference type="SUPFAM" id="SSF46689">
    <property type="entry name" value="Homeodomain-like"/>
    <property type="match status" value="2"/>
</dbReference>
<feature type="domain" description="HTH araC/xylS-type" evidence="3">
    <location>
        <begin position="197"/>
        <end position="295"/>
    </location>
</feature>
<dbReference type="InterPro" id="IPR009057">
    <property type="entry name" value="Homeodomain-like_sf"/>
</dbReference>
<dbReference type="eggNOG" id="COG2207">
    <property type="taxonomic scope" value="Bacteria"/>
</dbReference>
<organism evidence="4 5">
    <name type="scientific">Plesiocystis pacifica SIR-1</name>
    <dbReference type="NCBI Taxonomy" id="391625"/>
    <lineage>
        <taxon>Bacteria</taxon>
        <taxon>Pseudomonadati</taxon>
        <taxon>Myxococcota</taxon>
        <taxon>Polyangia</taxon>
        <taxon>Nannocystales</taxon>
        <taxon>Nannocystaceae</taxon>
        <taxon>Plesiocystis</taxon>
    </lineage>
</organism>
<evidence type="ECO:0000259" key="3">
    <source>
        <dbReference type="PROSITE" id="PS01124"/>
    </source>
</evidence>
<dbReference type="PANTHER" id="PTHR43436">
    <property type="entry name" value="ARAC-FAMILY TRANSCRIPTIONAL REGULATOR"/>
    <property type="match status" value="1"/>
</dbReference>
<keyword evidence="5" id="KW-1185">Reference proteome</keyword>
<sequence length="301" mass="32870">MILLRMTTQRDSLAARIERLAVGEGSTETAVPGLRVFRATEPVGPFAVEYQPCLCVVGQGRKAATVGAQTCEYDPDQYLVVALPLPVSARIIEASREQPFLSMVLAIDVAELGQLLMAMPDEPEPERAPSTAMWVSSIEPRLRDAVLRLLQAAEDPTEARVLGPGIVREILFHVLGGDQGALLRSLALRNGHGQRVVRAIRFMQDHYEQALDVATIAKSVGVSASRLQHVFKDVTGLSPIQYLKRVRLHRAHVMILTEGLGAGEAAFRVGYGSPSQFSREFKRQFGLSPSHAVREQQGTTA</sequence>
<dbReference type="GO" id="GO:0003700">
    <property type="term" value="F:DNA-binding transcription factor activity"/>
    <property type="evidence" value="ECO:0007669"/>
    <property type="project" value="InterPro"/>
</dbReference>
<dbReference type="Proteomes" id="UP000005801">
    <property type="component" value="Unassembled WGS sequence"/>
</dbReference>
<evidence type="ECO:0000256" key="2">
    <source>
        <dbReference type="ARBA" id="ARBA00023163"/>
    </source>
</evidence>
<dbReference type="Pfam" id="PF12833">
    <property type="entry name" value="HTH_18"/>
    <property type="match status" value="1"/>
</dbReference>
<dbReference type="GO" id="GO:0043565">
    <property type="term" value="F:sequence-specific DNA binding"/>
    <property type="evidence" value="ECO:0007669"/>
    <property type="project" value="InterPro"/>
</dbReference>
<evidence type="ECO:0000313" key="5">
    <source>
        <dbReference type="Proteomes" id="UP000005801"/>
    </source>
</evidence>
<keyword evidence="2" id="KW-0804">Transcription</keyword>
<dbReference type="SMART" id="SM00342">
    <property type="entry name" value="HTH_ARAC"/>
    <property type="match status" value="1"/>
</dbReference>
<gene>
    <name evidence="4" type="ORF">PPSIR1_24444</name>
</gene>
<dbReference type="Pfam" id="PF06719">
    <property type="entry name" value="AraC_N"/>
    <property type="match status" value="1"/>
</dbReference>
<dbReference type="PROSITE" id="PS01124">
    <property type="entry name" value="HTH_ARAC_FAMILY_2"/>
    <property type="match status" value="1"/>
</dbReference>
<proteinExistence type="predicted"/>
<dbReference type="Gene3D" id="1.10.10.60">
    <property type="entry name" value="Homeodomain-like"/>
    <property type="match status" value="2"/>
</dbReference>
<protein>
    <submittedName>
        <fullName evidence="4">Transcriptional regulator, AraC family protein</fullName>
    </submittedName>
</protein>
<dbReference type="PANTHER" id="PTHR43436:SF2">
    <property type="entry name" value="ARAC_XYLS FAMILY TRANSCRIPTIONAL REGULATOR"/>
    <property type="match status" value="1"/>
</dbReference>
<dbReference type="EMBL" id="ABCS01000111">
    <property type="protein sequence ID" value="EDM74886.1"/>
    <property type="molecule type" value="Genomic_DNA"/>
</dbReference>
<evidence type="ECO:0000313" key="4">
    <source>
        <dbReference type="EMBL" id="EDM74886.1"/>
    </source>
</evidence>
<name>A6GGU5_9BACT</name>
<comment type="caution">
    <text evidence="4">The sequence shown here is derived from an EMBL/GenBank/DDBJ whole genome shotgun (WGS) entry which is preliminary data.</text>
</comment>
<dbReference type="InterPro" id="IPR018060">
    <property type="entry name" value="HTH_AraC"/>
</dbReference>
<evidence type="ECO:0000256" key="1">
    <source>
        <dbReference type="ARBA" id="ARBA00023015"/>
    </source>
</evidence>
<keyword evidence="1" id="KW-0805">Transcription regulation</keyword>
<dbReference type="STRING" id="391625.PPSIR1_24444"/>
<accession>A6GGU5</accession>
<dbReference type="AlphaFoldDB" id="A6GGU5"/>